<feature type="transmembrane region" description="Helical" evidence="6">
    <location>
        <begin position="6"/>
        <end position="23"/>
    </location>
</feature>
<proteinExistence type="predicted"/>
<evidence type="ECO:0000256" key="6">
    <source>
        <dbReference type="SAM" id="Phobius"/>
    </source>
</evidence>
<evidence type="ECO:0000313" key="8">
    <source>
        <dbReference type="EMBL" id="SEB60818.1"/>
    </source>
</evidence>
<dbReference type="RefSeq" id="WP_093460443.1">
    <property type="nucleotide sequence ID" value="NZ_FNST01000002.1"/>
</dbReference>
<evidence type="ECO:0000256" key="4">
    <source>
        <dbReference type="ARBA" id="ARBA00022989"/>
    </source>
</evidence>
<dbReference type="AlphaFoldDB" id="A0A1H4KRU1"/>
<evidence type="ECO:0000256" key="5">
    <source>
        <dbReference type="ARBA" id="ARBA00023136"/>
    </source>
</evidence>
<comment type="subcellular location">
    <subcellularLocation>
        <location evidence="1">Cell membrane</location>
        <topology evidence="1">Multi-pass membrane protein</topology>
    </subcellularLocation>
</comment>
<keyword evidence="5 6" id="KW-0472">Membrane</keyword>
<dbReference type="PANTHER" id="PTHR35007">
    <property type="entry name" value="INTEGRAL MEMBRANE PROTEIN-RELATED"/>
    <property type="match status" value="1"/>
</dbReference>
<feature type="transmembrane region" description="Helical" evidence="6">
    <location>
        <begin position="121"/>
        <end position="141"/>
    </location>
</feature>
<protein>
    <submittedName>
        <fullName evidence="8">Type II secretion system (T2SS), protein F</fullName>
    </submittedName>
</protein>
<evidence type="ECO:0000256" key="1">
    <source>
        <dbReference type="ARBA" id="ARBA00004651"/>
    </source>
</evidence>
<dbReference type="Proteomes" id="UP000198609">
    <property type="component" value="Unassembled WGS sequence"/>
</dbReference>
<keyword evidence="9" id="KW-1185">Reference proteome</keyword>
<name>A0A1H4KRU1_STRMJ</name>
<sequence length="298" mass="30976">MIVLIALSAGVGVGLWALGVWLIPPRPPLDALITHLRAEPASPPIVARTGTGGWAQHLGRPFVGGMRHLGLPHSSLNKDLAITERSVEIHLAEKAALALTGLLLPAAVELLLTLGGRSLPWTMPLAGALALAVGGFLLPDIMVRSEAVKRRAAFRHALGAFLDLVHLLLAGGAGVEGALADAAKVGHGWAFQQLGRALDIARLTRTSPWQPLGQLGDELEINELSELAAALSLAGTEGAKVRASLAAKATALRHQGGSEAEAEANAATERMTLPAALMAVGFIVFVFYPALTHVTTSL</sequence>
<reference evidence="9" key="1">
    <citation type="submission" date="2016-10" db="EMBL/GenBank/DDBJ databases">
        <authorList>
            <person name="Varghese N."/>
            <person name="Submissions S."/>
        </authorList>
    </citation>
    <scope>NUCLEOTIDE SEQUENCE [LARGE SCALE GENOMIC DNA]</scope>
    <source>
        <strain evidence="9">DSM 40318</strain>
    </source>
</reference>
<feature type="domain" description="Type II secretion system protein GspF" evidence="7">
    <location>
        <begin position="161"/>
        <end position="289"/>
    </location>
</feature>
<evidence type="ECO:0000256" key="2">
    <source>
        <dbReference type="ARBA" id="ARBA00022475"/>
    </source>
</evidence>
<dbReference type="EMBL" id="FNST01000002">
    <property type="protein sequence ID" value="SEB60818.1"/>
    <property type="molecule type" value="Genomic_DNA"/>
</dbReference>
<dbReference type="InterPro" id="IPR018076">
    <property type="entry name" value="T2SS_GspF_dom"/>
</dbReference>
<evidence type="ECO:0000313" key="9">
    <source>
        <dbReference type="Proteomes" id="UP000198609"/>
    </source>
</evidence>
<dbReference type="Pfam" id="PF00482">
    <property type="entry name" value="T2SSF"/>
    <property type="match status" value="1"/>
</dbReference>
<keyword evidence="4 6" id="KW-1133">Transmembrane helix</keyword>
<evidence type="ECO:0000256" key="3">
    <source>
        <dbReference type="ARBA" id="ARBA00022692"/>
    </source>
</evidence>
<organism evidence="8 9">
    <name type="scientific">Streptomyces melanosporofaciens</name>
    <dbReference type="NCBI Taxonomy" id="67327"/>
    <lineage>
        <taxon>Bacteria</taxon>
        <taxon>Bacillati</taxon>
        <taxon>Actinomycetota</taxon>
        <taxon>Actinomycetes</taxon>
        <taxon>Kitasatosporales</taxon>
        <taxon>Streptomycetaceae</taxon>
        <taxon>Streptomyces</taxon>
        <taxon>Streptomyces violaceusniger group</taxon>
    </lineage>
</organism>
<evidence type="ECO:0000259" key="7">
    <source>
        <dbReference type="Pfam" id="PF00482"/>
    </source>
</evidence>
<dbReference type="PANTHER" id="PTHR35007:SF1">
    <property type="entry name" value="PILUS ASSEMBLY PROTEIN"/>
    <property type="match status" value="1"/>
</dbReference>
<keyword evidence="2" id="KW-1003">Cell membrane</keyword>
<accession>A0A1H4KRU1</accession>
<gene>
    <name evidence="8" type="ORF">SAMN04490356_0907</name>
</gene>
<feature type="transmembrane region" description="Helical" evidence="6">
    <location>
        <begin position="273"/>
        <end position="291"/>
    </location>
</feature>
<keyword evidence="3 6" id="KW-0812">Transmembrane</keyword>
<dbReference type="GO" id="GO:0005886">
    <property type="term" value="C:plasma membrane"/>
    <property type="evidence" value="ECO:0007669"/>
    <property type="project" value="UniProtKB-SubCell"/>
</dbReference>